<evidence type="ECO:0000256" key="5">
    <source>
        <dbReference type="ARBA" id="ARBA00022723"/>
    </source>
</evidence>
<keyword evidence="10" id="KW-1185">Reference proteome</keyword>
<dbReference type="Pfam" id="PF00075">
    <property type="entry name" value="RNase_H"/>
    <property type="match status" value="1"/>
</dbReference>
<dbReference type="GO" id="GO:0046872">
    <property type="term" value="F:metal ion binding"/>
    <property type="evidence" value="ECO:0007669"/>
    <property type="project" value="UniProtKB-KW"/>
</dbReference>
<reference evidence="9 10" key="1">
    <citation type="journal article" date="2019" name="Nat. Ecol. Evol.">
        <title>Megaphylogeny resolves global patterns of mushroom evolution.</title>
        <authorList>
            <person name="Varga T."/>
            <person name="Krizsan K."/>
            <person name="Foldi C."/>
            <person name="Dima B."/>
            <person name="Sanchez-Garcia M."/>
            <person name="Sanchez-Ramirez S."/>
            <person name="Szollosi G.J."/>
            <person name="Szarkandi J.G."/>
            <person name="Papp V."/>
            <person name="Albert L."/>
            <person name="Andreopoulos W."/>
            <person name="Angelini C."/>
            <person name="Antonin V."/>
            <person name="Barry K.W."/>
            <person name="Bougher N.L."/>
            <person name="Buchanan P."/>
            <person name="Buyck B."/>
            <person name="Bense V."/>
            <person name="Catcheside P."/>
            <person name="Chovatia M."/>
            <person name="Cooper J."/>
            <person name="Damon W."/>
            <person name="Desjardin D."/>
            <person name="Finy P."/>
            <person name="Geml J."/>
            <person name="Haridas S."/>
            <person name="Hughes K."/>
            <person name="Justo A."/>
            <person name="Karasinski D."/>
            <person name="Kautmanova I."/>
            <person name="Kiss B."/>
            <person name="Kocsube S."/>
            <person name="Kotiranta H."/>
            <person name="LaButti K.M."/>
            <person name="Lechner B.E."/>
            <person name="Liimatainen K."/>
            <person name="Lipzen A."/>
            <person name="Lukacs Z."/>
            <person name="Mihaltcheva S."/>
            <person name="Morgado L.N."/>
            <person name="Niskanen T."/>
            <person name="Noordeloos M.E."/>
            <person name="Ohm R.A."/>
            <person name="Ortiz-Santana B."/>
            <person name="Ovrebo C."/>
            <person name="Racz N."/>
            <person name="Riley R."/>
            <person name="Savchenko A."/>
            <person name="Shiryaev A."/>
            <person name="Soop K."/>
            <person name="Spirin V."/>
            <person name="Szebenyi C."/>
            <person name="Tomsovsky M."/>
            <person name="Tulloss R.E."/>
            <person name="Uehling J."/>
            <person name="Grigoriev I.V."/>
            <person name="Vagvolgyi C."/>
            <person name="Papp T."/>
            <person name="Martin F.M."/>
            <person name="Miettinen O."/>
            <person name="Hibbett D.S."/>
            <person name="Nagy L.G."/>
        </authorList>
    </citation>
    <scope>NUCLEOTIDE SEQUENCE [LARGE SCALE GENOMIC DNA]</scope>
    <source>
        <strain evidence="9 10">FP101781</strain>
    </source>
</reference>
<comment type="caution">
    <text evidence="9">The sequence shown here is derived from an EMBL/GenBank/DDBJ whole genome shotgun (WGS) entry which is preliminary data.</text>
</comment>
<protein>
    <recommendedName>
        <fullName evidence="3">ribonuclease H</fullName>
        <ecNumber evidence="3">3.1.26.4</ecNumber>
    </recommendedName>
</protein>
<evidence type="ECO:0000313" key="9">
    <source>
        <dbReference type="EMBL" id="TEB22365.1"/>
    </source>
</evidence>
<dbReference type="SUPFAM" id="SSF53098">
    <property type="entry name" value="Ribonuclease H-like"/>
    <property type="match status" value="1"/>
</dbReference>
<keyword evidence="4" id="KW-0540">Nuclease</keyword>
<organism evidence="9 10">
    <name type="scientific">Coprinellus micaceus</name>
    <name type="common">Glistening ink-cap mushroom</name>
    <name type="synonym">Coprinus micaceus</name>
    <dbReference type="NCBI Taxonomy" id="71717"/>
    <lineage>
        <taxon>Eukaryota</taxon>
        <taxon>Fungi</taxon>
        <taxon>Dikarya</taxon>
        <taxon>Basidiomycota</taxon>
        <taxon>Agaricomycotina</taxon>
        <taxon>Agaricomycetes</taxon>
        <taxon>Agaricomycetidae</taxon>
        <taxon>Agaricales</taxon>
        <taxon>Agaricineae</taxon>
        <taxon>Psathyrellaceae</taxon>
        <taxon>Coprinellus</taxon>
    </lineage>
</organism>
<keyword evidence="6" id="KW-0255">Endonuclease</keyword>
<keyword evidence="7" id="KW-0378">Hydrolase</keyword>
<dbReference type="PROSITE" id="PS50879">
    <property type="entry name" value="RNASE_H_1"/>
    <property type="match status" value="1"/>
</dbReference>
<dbReference type="Gene3D" id="3.30.420.10">
    <property type="entry name" value="Ribonuclease H-like superfamily/Ribonuclease H"/>
    <property type="match status" value="1"/>
</dbReference>
<dbReference type="InterPro" id="IPR036397">
    <property type="entry name" value="RNaseH_sf"/>
</dbReference>
<dbReference type="InterPro" id="IPR050092">
    <property type="entry name" value="RNase_H"/>
</dbReference>
<comment type="similarity">
    <text evidence="2">Belongs to the RNase H family.</text>
</comment>
<evidence type="ECO:0000313" key="10">
    <source>
        <dbReference type="Proteomes" id="UP000298030"/>
    </source>
</evidence>
<dbReference type="EC" id="3.1.26.4" evidence="3"/>
<evidence type="ECO:0000256" key="6">
    <source>
        <dbReference type="ARBA" id="ARBA00022759"/>
    </source>
</evidence>
<dbReference type="PANTHER" id="PTHR10642">
    <property type="entry name" value="RIBONUCLEASE H1"/>
    <property type="match status" value="1"/>
</dbReference>
<dbReference type="Proteomes" id="UP000298030">
    <property type="component" value="Unassembled WGS sequence"/>
</dbReference>
<evidence type="ECO:0000259" key="8">
    <source>
        <dbReference type="PROSITE" id="PS50879"/>
    </source>
</evidence>
<evidence type="ECO:0000256" key="2">
    <source>
        <dbReference type="ARBA" id="ARBA00005300"/>
    </source>
</evidence>
<evidence type="ECO:0000256" key="1">
    <source>
        <dbReference type="ARBA" id="ARBA00000077"/>
    </source>
</evidence>
<dbReference type="PANTHER" id="PTHR10642:SF26">
    <property type="entry name" value="RIBONUCLEASE H1"/>
    <property type="match status" value="1"/>
</dbReference>
<evidence type="ECO:0000256" key="4">
    <source>
        <dbReference type="ARBA" id="ARBA00022722"/>
    </source>
</evidence>
<dbReference type="AlphaFoldDB" id="A0A4Y7SKL6"/>
<feature type="domain" description="RNase H type-1" evidence="8">
    <location>
        <begin position="1"/>
        <end position="113"/>
    </location>
</feature>
<evidence type="ECO:0000256" key="7">
    <source>
        <dbReference type="ARBA" id="ARBA00022801"/>
    </source>
</evidence>
<dbReference type="STRING" id="71717.A0A4Y7SKL6"/>
<name>A0A4Y7SKL6_COPMI</name>
<comment type="catalytic activity">
    <reaction evidence="1">
        <text>Endonucleolytic cleavage to 5'-phosphomonoester.</text>
        <dbReference type="EC" id="3.1.26.4"/>
    </reaction>
</comment>
<sequence>MVIPSQDDIRIGLGESPNNVGELVAILVAVQTHTDVKQIRIATDSQYAMDALTMHAEDWADDGFVDTKNGEIIKALLGEIQTAKAQVMIKKVKGHSGDRGNDGADALANEGARKEAVDEIKIDKAKMIGAAGGKLQTLSQALAYRALRLRIQEKM</sequence>
<feature type="non-terminal residue" evidence="9">
    <location>
        <position position="155"/>
    </location>
</feature>
<accession>A0A4Y7SKL6</accession>
<dbReference type="GO" id="GO:0043137">
    <property type="term" value="P:DNA replication, removal of RNA primer"/>
    <property type="evidence" value="ECO:0007669"/>
    <property type="project" value="TreeGrafter"/>
</dbReference>
<dbReference type="EMBL" id="QPFP01000092">
    <property type="protein sequence ID" value="TEB22365.1"/>
    <property type="molecule type" value="Genomic_DNA"/>
</dbReference>
<keyword evidence="5" id="KW-0479">Metal-binding</keyword>
<dbReference type="GO" id="GO:0004523">
    <property type="term" value="F:RNA-DNA hybrid ribonuclease activity"/>
    <property type="evidence" value="ECO:0007669"/>
    <property type="project" value="UniProtKB-EC"/>
</dbReference>
<dbReference type="GO" id="GO:0003676">
    <property type="term" value="F:nucleic acid binding"/>
    <property type="evidence" value="ECO:0007669"/>
    <property type="project" value="InterPro"/>
</dbReference>
<dbReference type="OrthoDB" id="2976650at2759"/>
<dbReference type="InterPro" id="IPR002156">
    <property type="entry name" value="RNaseH_domain"/>
</dbReference>
<gene>
    <name evidence="9" type="ORF">FA13DRAFT_1641445</name>
</gene>
<evidence type="ECO:0000256" key="3">
    <source>
        <dbReference type="ARBA" id="ARBA00012180"/>
    </source>
</evidence>
<proteinExistence type="inferred from homology"/>
<dbReference type="InterPro" id="IPR012337">
    <property type="entry name" value="RNaseH-like_sf"/>
</dbReference>